<dbReference type="PROSITE" id="PS50902">
    <property type="entry name" value="FLAVODOXIN_LIKE"/>
    <property type="match status" value="1"/>
</dbReference>
<dbReference type="InterPro" id="IPR029039">
    <property type="entry name" value="Flavoprotein-like_sf"/>
</dbReference>
<sequence length="204" mass="21751">MKVLVVYYSMYGHTLKLAQAVAEGAGQVAGVEVVLRRVQEFDAVNQIIDQNEAARAVREQQQEIPVCTVDDLKQADGVVFGSPTRYGNMTAQMKQLFDSTASLWLNGDMEGKPAGVFTATASTHGGQETTLLTMMVPLLHLGMLVVGVPYSTAGMIHTEARGGTPYGASTITGGQGELQPQPEDLAIARTLGQRVAEVTTKVRG</sequence>
<gene>
    <name evidence="3" type="primary">wrbA</name>
    <name evidence="3" type="ORF">NC992_15225</name>
</gene>
<dbReference type="EMBL" id="JAMPKX010000006">
    <property type="protein sequence ID" value="MEP0948235.1"/>
    <property type="molecule type" value="Genomic_DNA"/>
</dbReference>
<dbReference type="NCBIfam" id="TIGR01755">
    <property type="entry name" value="flav_wrbA"/>
    <property type="match status" value="1"/>
</dbReference>
<comment type="similarity">
    <text evidence="1">Belongs to the WrbA family.</text>
</comment>
<dbReference type="InterPro" id="IPR008254">
    <property type="entry name" value="Flavodoxin/NO_synth"/>
</dbReference>
<evidence type="ECO:0000256" key="1">
    <source>
        <dbReference type="ARBA" id="ARBA00006961"/>
    </source>
</evidence>
<reference evidence="3 4" key="1">
    <citation type="submission" date="2022-04" db="EMBL/GenBank/DDBJ databases">
        <title>Positive selection, recombination, and allopatry shape intraspecific diversity of widespread and dominant cyanobacteria.</title>
        <authorList>
            <person name="Wei J."/>
            <person name="Shu W."/>
            <person name="Hu C."/>
        </authorList>
    </citation>
    <scope>NUCLEOTIDE SEQUENCE [LARGE SCALE GENOMIC DNA]</scope>
    <source>
        <strain evidence="3 4">DQ-A4</strain>
    </source>
</reference>
<dbReference type="GO" id="GO:0003955">
    <property type="term" value="F:NAD(P)H dehydrogenase (quinone) activity"/>
    <property type="evidence" value="ECO:0007669"/>
    <property type="project" value="UniProtKB-EC"/>
</dbReference>
<dbReference type="SUPFAM" id="SSF52218">
    <property type="entry name" value="Flavoproteins"/>
    <property type="match status" value="1"/>
</dbReference>
<dbReference type="InterPro" id="IPR005025">
    <property type="entry name" value="FMN_Rdtase-like_dom"/>
</dbReference>
<dbReference type="PANTHER" id="PTHR30546">
    <property type="entry name" value="FLAVODOXIN-RELATED PROTEIN WRBA-RELATED"/>
    <property type="match status" value="1"/>
</dbReference>
<dbReference type="PANTHER" id="PTHR30546:SF23">
    <property type="entry name" value="FLAVOPROTEIN-LIKE PROTEIN YCP4-RELATED"/>
    <property type="match status" value="1"/>
</dbReference>
<name>A0ABV0K646_9CYAN</name>
<dbReference type="InterPro" id="IPR010089">
    <property type="entry name" value="Flavoprotein_WrbA-like"/>
</dbReference>
<dbReference type="EC" id="1.6.5.2" evidence="3"/>
<dbReference type="InterPro" id="IPR001226">
    <property type="entry name" value="Flavodoxin_CS"/>
</dbReference>
<evidence type="ECO:0000313" key="4">
    <source>
        <dbReference type="Proteomes" id="UP001482513"/>
    </source>
</evidence>
<dbReference type="RefSeq" id="WP_190705880.1">
    <property type="nucleotide sequence ID" value="NZ_JAMPKX010000006.1"/>
</dbReference>
<dbReference type="Gene3D" id="3.40.50.360">
    <property type="match status" value="1"/>
</dbReference>
<protein>
    <submittedName>
        <fullName evidence="3">NAD(P)H:quinone oxidoreductase</fullName>
        <ecNumber evidence="3">1.6.5.2</ecNumber>
    </submittedName>
</protein>
<dbReference type="Pfam" id="PF03358">
    <property type="entry name" value="FMN_red"/>
    <property type="match status" value="1"/>
</dbReference>
<dbReference type="NCBIfam" id="NF002999">
    <property type="entry name" value="PRK03767.1"/>
    <property type="match status" value="1"/>
</dbReference>
<keyword evidence="4" id="KW-1185">Reference proteome</keyword>
<dbReference type="Proteomes" id="UP001482513">
    <property type="component" value="Unassembled WGS sequence"/>
</dbReference>
<evidence type="ECO:0000259" key="2">
    <source>
        <dbReference type="PROSITE" id="PS50902"/>
    </source>
</evidence>
<dbReference type="PROSITE" id="PS00201">
    <property type="entry name" value="FLAVODOXIN"/>
    <property type="match status" value="1"/>
</dbReference>
<organism evidence="3 4">
    <name type="scientific">Leptolyngbya subtilissima DQ-A4</name>
    <dbReference type="NCBI Taxonomy" id="2933933"/>
    <lineage>
        <taxon>Bacteria</taxon>
        <taxon>Bacillati</taxon>
        <taxon>Cyanobacteriota</taxon>
        <taxon>Cyanophyceae</taxon>
        <taxon>Leptolyngbyales</taxon>
        <taxon>Leptolyngbyaceae</taxon>
        <taxon>Leptolyngbya group</taxon>
        <taxon>Leptolyngbya</taxon>
    </lineage>
</organism>
<evidence type="ECO:0000313" key="3">
    <source>
        <dbReference type="EMBL" id="MEP0948235.1"/>
    </source>
</evidence>
<accession>A0ABV0K646</accession>
<feature type="domain" description="Flavodoxin-like" evidence="2">
    <location>
        <begin position="3"/>
        <end position="196"/>
    </location>
</feature>
<proteinExistence type="inferred from homology"/>
<comment type="caution">
    <text evidence="3">The sequence shown here is derived from an EMBL/GenBank/DDBJ whole genome shotgun (WGS) entry which is preliminary data.</text>
</comment>
<keyword evidence="3" id="KW-0560">Oxidoreductase</keyword>